<evidence type="ECO:0000256" key="10">
    <source>
        <dbReference type="HAMAP-Rule" id="MF_00019"/>
    </source>
</evidence>
<dbReference type="GO" id="GO:0043811">
    <property type="term" value="F:phosphate:acyl-[acyl carrier protein] acyltransferase activity"/>
    <property type="evidence" value="ECO:0007669"/>
    <property type="project" value="UniProtKB-UniRule"/>
</dbReference>
<evidence type="ECO:0000256" key="7">
    <source>
        <dbReference type="ARBA" id="ARBA00023264"/>
    </source>
</evidence>
<evidence type="ECO:0000256" key="8">
    <source>
        <dbReference type="ARBA" id="ARBA00024069"/>
    </source>
</evidence>
<dbReference type="Proteomes" id="UP000441523">
    <property type="component" value="Unassembled WGS sequence"/>
</dbReference>
<comment type="similarity">
    <text evidence="10">Belongs to the PlsX family.</text>
</comment>
<name>A0A6N6MVT9_9HYPH</name>
<comment type="subcellular location">
    <subcellularLocation>
        <location evidence="10">Cytoplasm</location>
    </subcellularLocation>
    <text evidence="10">Associated with the membrane possibly through PlsY.</text>
</comment>
<gene>
    <name evidence="10 11" type="primary">plsX</name>
    <name evidence="11" type="ORF">F6X51_04040</name>
</gene>
<evidence type="ECO:0000256" key="2">
    <source>
        <dbReference type="ARBA" id="ARBA00022490"/>
    </source>
</evidence>
<evidence type="ECO:0000256" key="6">
    <source>
        <dbReference type="ARBA" id="ARBA00023209"/>
    </source>
</evidence>
<organism evidence="11 12">
    <name type="scientific">Methylobacterium planeticum</name>
    <dbReference type="NCBI Taxonomy" id="2615211"/>
    <lineage>
        <taxon>Bacteria</taxon>
        <taxon>Pseudomonadati</taxon>
        <taxon>Pseudomonadota</taxon>
        <taxon>Alphaproteobacteria</taxon>
        <taxon>Hyphomicrobiales</taxon>
        <taxon>Methylobacteriaceae</taxon>
        <taxon>Methylobacterium</taxon>
    </lineage>
</organism>
<evidence type="ECO:0000256" key="4">
    <source>
        <dbReference type="ARBA" id="ARBA00022679"/>
    </source>
</evidence>
<dbReference type="AlphaFoldDB" id="A0A6N6MVT9"/>
<accession>A0A6N6MVT9</accession>
<dbReference type="Gene3D" id="3.40.718.10">
    <property type="entry name" value="Isopropylmalate Dehydrogenase"/>
    <property type="match status" value="1"/>
</dbReference>
<comment type="catalytic activity">
    <reaction evidence="1 10">
        <text>a fatty acyl-[ACP] + phosphate = an acyl phosphate + holo-[ACP]</text>
        <dbReference type="Rhea" id="RHEA:42292"/>
        <dbReference type="Rhea" id="RHEA-COMP:9685"/>
        <dbReference type="Rhea" id="RHEA-COMP:14125"/>
        <dbReference type="ChEBI" id="CHEBI:43474"/>
        <dbReference type="ChEBI" id="CHEBI:59918"/>
        <dbReference type="ChEBI" id="CHEBI:64479"/>
        <dbReference type="ChEBI" id="CHEBI:138651"/>
        <dbReference type="EC" id="2.3.1.274"/>
    </reaction>
</comment>
<evidence type="ECO:0000313" key="12">
    <source>
        <dbReference type="Proteomes" id="UP000441523"/>
    </source>
</evidence>
<dbReference type="SUPFAM" id="SSF53659">
    <property type="entry name" value="Isocitrate/Isopropylmalate dehydrogenase-like"/>
    <property type="match status" value="1"/>
</dbReference>
<dbReference type="GO" id="GO:0005737">
    <property type="term" value="C:cytoplasm"/>
    <property type="evidence" value="ECO:0007669"/>
    <property type="project" value="UniProtKB-SubCell"/>
</dbReference>
<dbReference type="EMBL" id="VZZJ01000003">
    <property type="protein sequence ID" value="KAB1075071.1"/>
    <property type="molecule type" value="Genomic_DNA"/>
</dbReference>
<dbReference type="PANTHER" id="PTHR30100">
    <property type="entry name" value="FATTY ACID/PHOSPHOLIPID SYNTHESIS PROTEIN PLSX"/>
    <property type="match status" value="1"/>
</dbReference>
<dbReference type="GO" id="GO:0008654">
    <property type="term" value="P:phospholipid biosynthetic process"/>
    <property type="evidence" value="ECO:0007669"/>
    <property type="project" value="UniProtKB-KW"/>
</dbReference>
<keyword evidence="3 10" id="KW-0444">Lipid biosynthesis</keyword>
<dbReference type="UniPathway" id="UPA00085"/>
<sequence>MSQRVCISLDAMGGDHGPSTVVPGAALARERHPGMTFLMFGDEAILTPLVAAEPRLEGAVEIRHTTISIAMDDKPSQAVRQGRGKSSMWQAIQAVRDGHADAAVSAGNTGALMAMSKICLKTMSGIERPAIACLWPTVRGESVVLDVGATIGTDAEHLVEMAVMGAAMARIVFDLDRPTVGLLNVGTEEMKGNEAVKEAARLLREMELPNFAYHGFVEGTDLGRGTTDVVVTEGFTGNIALKTAEGTAKQIAAYLRSAMSRTLSAKIGYFFARQAFEALREKMNPSRANGGVFLGLEGIVIKSHGSENAQGFAAAIDLAHDMARHDLMRTIRDMLDQTPAVVTA</sequence>
<evidence type="ECO:0000313" key="11">
    <source>
        <dbReference type="EMBL" id="KAB1075071.1"/>
    </source>
</evidence>
<evidence type="ECO:0000256" key="5">
    <source>
        <dbReference type="ARBA" id="ARBA00023098"/>
    </source>
</evidence>
<keyword evidence="2 10" id="KW-0963">Cytoplasm</keyword>
<comment type="subunit">
    <text evidence="9 10">Homodimer. Probably interacts with PlsY.</text>
</comment>
<dbReference type="InterPro" id="IPR012281">
    <property type="entry name" value="Phospholipid_synth_PlsX-like"/>
</dbReference>
<evidence type="ECO:0000256" key="3">
    <source>
        <dbReference type="ARBA" id="ARBA00022516"/>
    </source>
</evidence>
<reference evidence="11 12" key="1">
    <citation type="submission" date="2019-09" db="EMBL/GenBank/DDBJ databases">
        <title>YIM 132548 draft genome.</title>
        <authorList>
            <person name="Jiang L."/>
        </authorList>
    </citation>
    <scope>NUCLEOTIDE SEQUENCE [LARGE SCALE GENOMIC DNA]</scope>
    <source>
        <strain evidence="11 12">YIM 132548</strain>
    </source>
</reference>
<comment type="caution">
    <text evidence="11">The sequence shown here is derived from an EMBL/GenBank/DDBJ whole genome shotgun (WGS) entry which is preliminary data.</text>
</comment>
<keyword evidence="11" id="KW-0012">Acyltransferase</keyword>
<proteinExistence type="inferred from homology"/>
<keyword evidence="6 10" id="KW-0594">Phospholipid biosynthesis</keyword>
<evidence type="ECO:0000256" key="1">
    <source>
        <dbReference type="ARBA" id="ARBA00001232"/>
    </source>
</evidence>
<keyword evidence="7 10" id="KW-1208">Phospholipid metabolism</keyword>
<dbReference type="GO" id="GO:0006633">
    <property type="term" value="P:fatty acid biosynthetic process"/>
    <property type="evidence" value="ECO:0007669"/>
    <property type="project" value="UniProtKB-UniRule"/>
</dbReference>
<dbReference type="RefSeq" id="WP_150961943.1">
    <property type="nucleotide sequence ID" value="NZ_VZZJ01000003.1"/>
</dbReference>
<comment type="pathway">
    <text evidence="10">Lipid metabolism; phospholipid metabolism.</text>
</comment>
<dbReference type="PANTHER" id="PTHR30100:SF1">
    <property type="entry name" value="PHOSPHATE ACYLTRANSFERASE"/>
    <property type="match status" value="1"/>
</dbReference>
<comment type="function">
    <text evidence="10">Catalyzes the reversible formation of acyl-phosphate (acyl-PO(4)) from acyl-[acyl-carrier-protein] (acyl-ACP). This enzyme utilizes acyl-ACP as fatty acyl donor, but not acyl-CoA.</text>
</comment>
<keyword evidence="4 10" id="KW-0808">Transferase</keyword>
<keyword evidence="5 10" id="KW-0443">Lipid metabolism</keyword>
<dbReference type="InterPro" id="IPR003664">
    <property type="entry name" value="FA_synthesis"/>
</dbReference>
<evidence type="ECO:0000256" key="9">
    <source>
        <dbReference type="ARBA" id="ARBA00046608"/>
    </source>
</evidence>
<dbReference type="HAMAP" id="MF_00019">
    <property type="entry name" value="PlsX"/>
    <property type="match status" value="1"/>
</dbReference>
<dbReference type="EC" id="2.3.1.274" evidence="8 10"/>
<dbReference type="PIRSF" id="PIRSF002465">
    <property type="entry name" value="Phsphlp_syn_PlsX"/>
    <property type="match status" value="1"/>
</dbReference>
<protein>
    <recommendedName>
        <fullName evidence="8 10">Phosphate acyltransferase</fullName>
        <ecNumber evidence="8 10">2.3.1.274</ecNumber>
    </recommendedName>
    <alternativeName>
        <fullName evidence="10">Acyl-ACP phosphotransacylase</fullName>
    </alternativeName>
    <alternativeName>
        <fullName evidence="10">Acyl-[acyl-carrier-protein]--phosphate acyltransferase</fullName>
    </alternativeName>
    <alternativeName>
        <fullName evidence="10">Phosphate-acyl-ACP acyltransferase</fullName>
    </alternativeName>
</protein>
<dbReference type="Pfam" id="PF02504">
    <property type="entry name" value="FA_synthesis"/>
    <property type="match status" value="1"/>
</dbReference>
<keyword evidence="12" id="KW-1185">Reference proteome</keyword>
<dbReference type="NCBIfam" id="TIGR00182">
    <property type="entry name" value="plsX"/>
    <property type="match status" value="1"/>
</dbReference>